<dbReference type="Pfam" id="PF00636">
    <property type="entry name" value="Ribonuclease_3"/>
    <property type="match status" value="1"/>
</dbReference>
<evidence type="ECO:0000256" key="14">
    <source>
        <dbReference type="ARBA" id="ARBA00022842"/>
    </source>
</evidence>
<feature type="compositionally biased region" description="Basic and acidic residues" evidence="22">
    <location>
        <begin position="422"/>
        <end position="431"/>
    </location>
</feature>
<dbReference type="SUPFAM" id="SSF69065">
    <property type="entry name" value="RNase III domain-like"/>
    <property type="match status" value="2"/>
</dbReference>
<feature type="domain" description="RNase III" evidence="24">
    <location>
        <begin position="1221"/>
        <end position="1345"/>
    </location>
</feature>
<dbReference type="GO" id="GO:0070877">
    <property type="term" value="C:microprocessor complex"/>
    <property type="evidence" value="ECO:0007669"/>
    <property type="project" value="TreeGrafter"/>
</dbReference>
<evidence type="ECO:0000256" key="22">
    <source>
        <dbReference type="SAM" id="MobiDB-lite"/>
    </source>
</evidence>
<feature type="domain" description="DRBM" evidence="23">
    <location>
        <begin position="1372"/>
        <end position="1446"/>
    </location>
</feature>
<organism evidence="25 26">
    <name type="scientific">Pocillopora meandrina</name>
    <dbReference type="NCBI Taxonomy" id="46732"/>
    <lineage>
        <taxon>Eukaryota</taxon>
        <taxon>Metazoa</taxon>
        <taxon>Cnidaria</taxon>
        <taxon>Anthozoa</taxon>
        <taxon>Hexacorallia</taxon>
        <taxon>Scleractinia</taxon>
        <taxon>Astrocoeniina</taxon>
        <taxon>Pocilloporidae</taxon>
        <taxon>Pocillopora</taxon>
    </lineage>
</organism>
<keyword evidence="8" id="KW-0690">Ribosome biogenesis</keyword>
<dbReference type="InterPro" id="IPR058938">
    <property type="entry name" value="Helical_CED_Drosha"/>
</dbReference>
<evidence type="ECO:0000256" key="2">
    <source>
        <dbReference type="ARBA" id="ARBA00001936"/>
    </source>
</evidence>
<feature type="region of interest" description="Disordered" evidence="22">
    <location>
        <begin position="512"/>
        <end position="533"/>
    </location>
</feature>
<feature type="compositionally biased region" description="Polar residues" evidence="22">
    <location>
        <begin position="387"/>
        <end position="397"/>
    </location>
</feature>
<dbReference type="Gene3D" id="1.10.1520.10">
    <property type="entry name" value="Ribonuclease III domain"/>
    <property type="match status" value="2"/>
</dbReference>
<dbReference type="CDD" id="cd00593">
    <property type="entry name" value="RIBOc"/>
    <property type="match status" value="2"/>
</dbReference>
<evidence type="ECO:0000256" key="6">
    <source>
        <dbReference type="ARBA" id="ARBA00012177"/>
    </source>
</evidence>
<evidence type="ECO:0000256" key="20">
    <source>
        <dbReference type="ARBA" id="ARBA00083702"/>
    </source>
</evidence>
<name>A0AAU9VVD7_9CNID</name>
<dbReference type="SUPFAM" id="SSF54768">
    <property type="entry name" value="dsRNA-binding domain-like"/>
    <property type="match status" value="1"/>
</dbReference>
<dbReference type="GO" id="GO:0031054">
    <property type="term" value="P:pre-miRNA processing"/>
    <property type="evidence" value="ECO:0007669"/>
    <property type="project" value="InterPro"/>
</dbReference>
<dbReference type="PROSITE" id="PS00517">
    <property type="entry name" value="RNASE_3_1"/>
    <property type="match status" value="2"/>
</dbReference>
<dbReference type="NCBIfam" id="TIGR02191">
    <property type="entry name" value="RNaseIII"/>
    <property type="match status" value="1"/>
</dbReference>
<evidence type="ECO:0000256" key="10">
    <source>
        <dbReference type="ARBA" id="ARBA00022723"/>
    </source>
</evidence>
<dbReference type="Pfam" id="PF14622">
    <property type="entry name" value="Ribonucleas_3_3"/>
    <property type="match status" value="1"/>
</dbReference>
<dbReference type="InterPro" id="IPR036389">
    <property type="entry name" value="RNase_III_sf"/>
</dbReference>
<evidence type="ECO:0000256" key="13">
    <source>
        <dbReference type="ARBA" id="ARBA00022801"/>
    </source>
</evidence>
<dbReference type="GO" id="GO:0006364">
    <property type="term" value="P:rRNA processing"/>
    <property type="evidence" value="ECO:0007669"/>
    <property type="project" value="InterPro"/>
</dbReference>
<dbReference type="InterPro" id="IPR000999">
    <property type="entry name" value="RNase_III_dom"/>
</dbReference>
<evidence type="ECO:0000256" key="17">
    <source>
        <dbReference type="ARBA" id="ARBA00023242"/>
    </source>
</evidence>
<dbReference type="EMBL" id="CALNXJ010000004">
    <property type="protein sequence ID" value="CAH3037639.1"/>
    <property type="molecule type" value="Genomic_DNA"/>
</dbReference>
<evidence type="ECO:0000256" key="8">
    <source>
        <dbReference type="ARBA" id="ARBA00022517"/>
    </source>
</evidence>
<evidence type="ECO:0000256" key="18">
    <source>
        <dbReference type="ARBA" id="ARBA00032486"/>
    </source>
</evidence>
<evidence type="ECO:0000256" key="7">
    <source>
        <dbReference type="ARBA" id="ARBA00017706"/>
    </source>
</evidence>
<evidence type="ECO:0000256" key="21">
    <source>
        <dbReference type="PROSITE-ProRule" id="PRU00266"/>
    </source>
</evidence>
<dbReference type="PANTHER" id="PTHR11207:SF0">
    <property type="entry name" value="RIBONUCLEASE 3"/>
    <property type="match status" value="1"/>
</dbReference>
<dbReference type="FunFam" id="1.10.1520.10:FF:000002">
    <property type="entry name" value="Drosha ribonuclease III"/>
    <property type="match status" value="1"/>
</dbReference>
<dbReference type="InterPro" id="IPR014720">
    <property type="entry name" value="dsRBD_dom"/>
</dbReference>
<keyword evidence="14" id="KW-0460">Magnesium</keyword>
<protein>
    <recommendedName>
        <fullName evidence="7">Ribonuclease 3</fullName>
        <ecNumber evidence="6">3.1.26.3</ecNumber>
    </recommendedName>
    <alternativeName>
        <fullName evidence="18">Ribonuclease III</fullName>
    </alternativeName>
    <alternativeName>
        <fullName evidence="19 20">protein Drosha</fullName>
    </alternativeName>
</protein>
<evidence type="ECO:0000256" key="9">
    <source>
        <dbReference type="ARBA" id="ARBA00022722"/>
    </source>
</evidence>
<dbReference type="PANTHER" id="PTHR11207">
    <property type="entry name" value="RIBONUCLEASE III"/>
    <property type="match status" value="1"/>
</dbReference>
<accession>A0AAU9VVD7</accession>
<feature type="compositionally biased region" description="Basic and acidic residues" evidence="22">
    <location>
        <begin position="603"/>
        <end position="613"/>
    </location>
</feature>
<dbReference type="GO" id="GO:0031053">
    <property type="term" value="P:primary miRNA processing"/>
    <property type="evidence" value="ECO:0007669"/>
    <property type="project" value="TreeGrafter"/>
</dbReference>
<evidence type="ECO:0000256" key="1">
    <source>
        <dbReference type="ARBA" id="ARBA00000109"/>
    </source>
</evidence>
<dbReference type="Pfam" id="PF00035">
    <property type="entry name" value="dsrm"/>
    <property type="match status" value="1"/>
</dbReference>
<comment type="cofactor">
    <cofactor evidence="3">
        <name>Mg(2+)</name>
        <dbReference type="ChEBI" id="CHEBI:18420"/>
    </cofactor>
</comment>
<feature type="compositionally biased region" description="Acidic residues" evidence="22">
    <location>
        <begin position="561"/>
        <end position="574"/>
    </location>
</feature>
<evidence type="ECO:0000256" key="11">
    <source>
        <dbReference type="ARBA" id="ARBA00022737"/>
    </source>
</evidence>
<evidence type="ECO:0000256" key="5">
    <source>
        <dbReference type="ARBA" id="ARBA00010183"/>
    </source>
</evidence>
<dbReference type="HAMAP" id="MF_00104">
    <property type="entry name" value="RNase_III"/>
    <property type="match status" value="1"/>
</dbReference>
<comment type="subcellular location">
    <subcellularLocation>
        <location evidence="4">Nucleus</location>
    </subcellularLocation>
</comment>
<keyword evidence="9" id="KW-0540">Nuclease</keyword>
<dbReference type="InterPro" id="IPR044442">
    <property type="entry name" value="RNAse_III_DSRM__animal"/>
</dbReference>
<dbReference type="FunFam" id="3.30.160.20:FF:000012">
    <property type="entry name" value="Drosha ribonuclease III"/>
    <property type="match status" value="1"/>
</dbReference>
<evidence type="ECO:0000256" key="15">
    <source>
        <dbReference type="ARBA" id="ARBA00022884"/>
    </source>
</evidence>
<comment type="cofactor">
    <cofactor evidence="2">
        <name>Mn(2+)</name>
        <dbReference type="ChEBI" id="CHEBI:29035"/>
    </cofactor>
</comment>
<reference evidence="25 26" key="1">
    <citation type="submission" date="2022-05" db="EMBL/GenBank/DDBJ databases">
        <authorList>
            <consortium name="Genoscope - CEA"/>
            <person name="William W."/>
        </authorList>
    </citation>
    <scope>NUCLEOTIDE SEQUENCE [LARGE SCALE GENOMIC DNA]</scope>
</reference>
<keyword evidence="16" id="KW-0464">Manganese</keyword>
<dbReference type="CDD" id="cd19877">
    <property type="entry name" value="DSRM_RNAse_III_meta_like"/>
    <property type="match status" value="1"/>
</dbReference>
<feature type="compositionally biased region" description="Acidic residues" evidence="22">
    <location>
        <begin position="586"/>
        <end position="600"/>
    </location>
</feature>
<dbReference type="PROSITE" id="PS50137">
    <property type="entry name" value="DS_RBD"/>
    <property type="match status" value="1"/>
</dbReference>
<dbReference type="Pfam" id="PF26050">
    <property type="entry name" value="Helical_CED_Drosha"/>
    <property type="match status" value="1"/>
</dbReference>
<evidence type="ECO:0000256" key="12">
    <source>
        <dbReference type="ARBA" id="ARBA00022759"/>
    </source>
</evidence>
<evidence type="ECO:0000313" key="26">
    <source>
        <dbReference type="Proteomes" id="UP001159428"/>
    </source>
</evidence>
<feature type="region of interest" description="Disordered" evidence="22">
    <location>
        <begin position="1489"/>
        <end position="1515"/>
    </location>
</feature>
<gene>
    <name evidence="25" type="ORF">PMEA_00022263</name>
</gene>
<feature type="region of interest" description="Disordered" evidence="22">
    <location>
        <begin position="372"/>
        <end position="454"/>
    </location>
</feature>
<feature type="region of interest" description="Disordered" evidence="22">
    <location>
        <begin position="558"/>
        <end position="621"/>
    </location>
</feature>
<dbReference type="GO" id="GO:0004525">
    <property type="term" value="F:ribonuclease III activity"/>
    <property type="evidence" value="ECO:0007669"/>
    <property type="project" value="UniProtKB-EC"/>
</dbReference>
<dbReference type="GO" id="GO:0046872">
    <property type="term" value="F:metal ion binding"/>
    <property type="evidence" value="ECO:0007669"/>
    <property type="project" value="UniProtKB-KW"/>
</dbReference>
<keyword evidence="10" id="KW-0479">Metal-binding</keyword>
<feature type="compositionally biased region" description="Basic and acidic residues" evidence="22">
    <location>
        <begin position="1489"/>
        <end position="1502"/>
    </location>
</feature>
<dbReference type="SMART" id="SM00358">
    <property type="entry name" value="DSRM"/>
    <property type="match status" value="1"/>
</dbReference>
<keyword evidence="12" id="KW-0255">Endonuclease</keyword>
<sequence length="1515" mass="171052">MWRPPSSSIPSAQTFASAPPANQQYIHPRFQTHLRQPAIRQSPVTNPGVVAPIRHLGSPPRLHGPFHPAIAGINPPRSIIQPSIAPAPNSSLPLQQPSPMISARGMTVTQLQPHRPMTLPSPVTVPSPAIPSSPFKGPSWQVRSPQPTGLNLNQPPSFIVSTPPSVNRITPSTQQVFVSSPTVPQRGTPLPIQHLPVNFAYSPPVTNPPSPMQGFLQSSTSTSFNKVAGPIHQPLTSPSVPIMRGVQALPSSVFSSPLLQMKHPQPTFRPPVLTSHPRPYTSSVSAVPRGMLPRPRGMSPVPRGMPSTEGVLHQGLQSSPLISSAWQARNPQSVPSFNPRLSFAAGFDRHLPEPHWSNAVPNIQHFIGRENSVPSHFGKRSIHSKNENQSSEMQQPIPSKKRNSEFSPDGRPLYRRTGSYRDGQRGREPGKRRSYIPGAGGRGSPRVDRCYSPPPPDIERVITYLVSEDFYIKKQSNEGDISIVQGTEKLSELQNKFHKEIVNMTAVIADDDEESVDSEQSNHTETDVGDVELLMDCEANDSSSKSWIRLGSGVSNSTEFLSDEESNIDEDDSEIGSKRLGSSSSESDDSDDNEDDEESGSFDNDKNLHEQDPKGSFVAETRKRKIEDPCRLHPELWFNEKGETNDGPVCRCSLSDRQHGIRHGIYPGETVIPACDPLTNNADKLDHYWVTVTPHTNFMTENPSVIQFDGKDYTFEGFSLFSHQPLKDIPSCSVIRFNIEYTLHFISQPVPENFCVRDLDLFTEFFFYKVLELADWDINGNIQDSCQRFHFMPRFVHRSSNENNSAANHELLPMSHVLSHILDSAEPLVQPSDFALNADKLGEYSKLCVNSLVMNPNKKPAAIRVDDLQFHTDDKRLTKRKMYPYIVHHGIRPVQMSFAGDPRYQKLYKSYVKLRTLISNTPVPSRKDQDKLVKLKTDLEHMRVKSAMRRDILAEVSSKGMIKTGLKSDICQHALLLPVLVHHVRYHMCLKTLDEKMGYIFKDRSLLQLALTHPSYHLNFGMNPDHARNSLSNCGVKQPRYGDRKIRHLHTRKKGITQLIRVMSNLGKMEEHQSMIRHNERLEFLGDAVLELISSVHLYFMFPSKPEGGLAMYRSALVQNKHLAQLAKKLGLSDYMQFSHGPDLCVEEDLNHAMANCFEALLGAMYLESGLTSTKVLFTNVAFEEQELRDVWTNLPKHPLQAQQPDGDRHLIASSPILQKLEEFEKASGIEFNHIRLLARAFTHPQVGFNNLTLGSNQRMEFLGDSVLQFVVSVYLFKHFPEHHEGHLTLLRSSLVNHRIQAAIARELGLDKLINFGNQGMKSFREKLLADILEAFVAALYVDKGLRYVETFCYVCLFPRLEESIINQDWMDAKSQLQQCCLTSRELGKTPDLPQYKVLQNKGPAHHKRYTVAVYYKGRRMGSGEGKSIQQAEMAAAKDALTSHYFPELARQKRLLDRKHQGRRRNYWNKVPRKEFEEKDDRVEVEVVPRWEEKETIEKDDNSDVTQDECQPQEE</sequence>
<dbReference type="Gene3D" id="3.30.160.20">
    <property type="match status" value="1"/>
</dbReference>
<dbReference type="GO" id="GO:0003723">
    <property type="term" value="F:RNA binding"/>
    <property type="evidence" value="ECO:0007669"/>
    <property type="project" value="UniProtKB-UniRule"/>
</dbReference>
<evidence type="ECO:0000256" key="3">
    <source>
        <dbReference type="ARBA" id="ARBA00001946"/>
    </source>
</evidence>
<dbReference type="EC" id="3.1.26.3" evidence="6"/>
<keyword evidence="13" id="KW-0378">Hydrolase</keyword>
<feature type="compositionally biased region" description="Acidic residues" evidence="22">
    <location>
        <begin position="1503"/>
        <end position="1515"/>
    </location>
</feature>
<evidence type="ECO:0000313" key="25">
    <source>
        <dbReference type="EMBL" id="CAH3037639.1"/>
    </source>
</evidence>
<evidence type="ECO:0000259" key="23">
    <source>
        <dbReference type="PROSITE" id="PS50137"/>
    </source>
</evidence>
<evidence type="ECO:0000259" key="24">
    <source>
        <dbReference type="PROSITE" id="PS50142"/>
    </source>
</evidence>
<comment type="similarity">
    <text evidence="5">Belongs to the ribonuclease III family.</text>
</comment>
<feature type="region of interest" description="Disordered" evidence="22">
    <location>
        <begin position="269"/>
        <end position="295"/>
    </location>
</feature>
<evidence type="ECO:0000256" key="4">
    <source>
        <dbReference type="ARBA" id="ARBA00004123"/>
    </source>
</evidence>
<keyword evidence="15 21" id="KW-0694">RNA-binding</keyword>
<dbReference type="SMART" id="SM00535">
    <property type="entry name" value="RIBOc"/>
    <property type="match status" value="2"/>
</dbReference>
<comment type="catalytic activity">
    <reaction evidence="1">
        <text>Endonucleolytic cleavage to 5'-phosphomonoester.</text>
        <dbReference type="EC" id="3.1.26.3"/>
    </reaction>
</comment>
<evidence type="ECO:0000256" key="16">
    <source>
        <dbReference type="ARBA" id="ARBA00023211"/>
    </source>
</evidence>
<proteinExistence type="inferred from homology"/>
<evidence type="ECO:0000256" key="19">
    <source>
        <dbReference type="ARBA" id="ARBA00078955"/>
    </source>
</evidence>
<comment type="caution">
    <text evidence="25">The sequence shown here is derived from an EMBL/GenBank/DDBJ whole genome shotgun (WGS) entry which is preliminary data.</text>
</comment>
<dbReference type="Proteomes" id="UP001159428">
    <property type="component" value="Unassembled WGS sequence"/>
</dbReference>
<feature type="domain" description="RNase III" evidence="24">
    <location>
        <begin position="990"/>
        <end position="1170"/>
    </location>
</feature>
<dbReference type="InterPro" id="IPR011907">
    <property type="entry name" value="RNase_III"/>
</dbReference>
<keyword evidence="26" id="KW-1185">Reference proteome</keyword>
<dbReference type="PROSITE" id="PS50142">
    <property type="entry name" value="RNASE_3_2"/>
    <property type="match status" value="2"/>
</dbReference>
<keyword evidence="11" id="KW-0677">Repeat</keyword>
<keyword evidence="17" id="KW-0539">Nucleus</keyword>